<gene>
    <name evidence="3" type="ORF">SCHPADRAFT_927676</name>
</gene>
<reference evidence="3 4" key="1">
    <citation type="submission" date="2015-04" db="EMBL/GenBank/DDBJ databases">
        <title>Complete genome sequence of Schizopora paradoxa KUC8140, a cosmopolitan wood degrader in East Asia.</title>
        <authorList>
            <consortium name="DOE Joint Genome Institute"/>
            <person name="Min B."/>
            <person name="Park H."/>
            <person name="Jang Y."/>
            <person name="Kim J.-J."/>
            <person name="Kim K.H."/>
            <person name="Pangilinan J."/>
            <person name="Lipzen A."/>
            <person name="Riley R."/>
            <person name="Grigoriev I.V."/>
            <person name="Spatafora J.W."/>
            <person name="Choi I.-G."/>
        </authorList>
    </citation>
    <scope>NUCLEOTIDE SEQUENCE [LARGE SCALE GENOMIC DNA]</scope>
    <source>
        <strain evidence="3 4">KUC8140</strain>
    </source>
</reference>
<feature type="domain" description="C2" evidence="2">
    <location>
        <begin position="1"/>
        <end position="124"/>
    </location>
</feature>
<dbReference type="PANTHER" id="PTHR47800:SF5">
    <property type="entry name" value="FER-1-LIKE PROTEIN 6"/>
    <property type="match status" value="1"/>
</dbReference>
<dbReference type="AlphaFoldDB" id="A0A0H2RZ19"/>
<feature type="compositionally biased region" description="Low complexity" evidence="1">
    <location>
        <begin position="532"/>
        <end position="549"/>
    </location>
</feature>
<feature type="compositionally biased region" description="Basic and acidic residues" evidence="1">
    <location>
        <begin position="558"/>
        <end position="582"/>
    </location>
</feature>
<feature type="compositionally biased region" description="Polar residues" evidence="1">
    <location>
        <begin position="209"/>
        <end position="219"/>
    </location>
</feature>
<proteinExistence type="predicted"/>
<evidence type="ECO:0000313" key="4">
    <source>
        <dbReference type="Proteomes" id="UP000053477"/>
    </source>
</evidence>
<feature type="region of interest" description="Disordered" evidence="1">
    <location>
        <begin position="396"/>
        <end position="458"/>
    </location>
</feature>
<evidence type="ECO:0000256" key="1">
    <source>
        <dbReference type="SAM" id="MobiDB-lite"/>
    </source>
</evidence>
<keyword evidence="4" id="KW-1185">Reference proteome</keyword>
<dbReference type="SMART" id="SM00239">
    <property type="entry name" value="C2"/>
    <property type="match status" value="1"/>
</dbReference>
<dbReference type="Gene3D" id="2.60.40.150">
    <property type="entry name" value="C2 domain"/>
    <property type="match status" value="1"/>
</dbReference>
<name>A0A0H2RZ19_9AGAM</name>
<dbReference type="InParanoid" id="A0A0H2RZ19"/>
<evidence type="ECO:0000313" key="3">
    <source>
        <dbReference type="EMBL" id="KLO14768.1"/>
    </source>
</evidence>
<dbReference type="SUPFAM" id="SSF49562">
    <property type="entry name" value="C2 domain (Calcium/lipid-binding domain, CaLB)"/>
    <property type="match status" value="1"/>
</dbReference>
<dbReference type="PROSITE" id="PS50004">
    <property type="entry name" value="C2"/>
    <property type="match status" value="1"/>
</dbReference>
<protein>
    <recommendedName>
        <fullName evidence="2">C2 domain-containing protein</fullName>
    </recommendedName>
</protein>
<dbReference type="EMBL" id="KQ085939">
    <property type="protein sequence ID" value="KLO14768.1"/>
    <property type="molecule type" value="Genomic_DNA"/>
</dbReference>
<dbReference type="Pfam" id="PF00168">
    <property type="entry name" value="C2"/>
    <property type="match status" value="1"/>
</dbReference>
<feature type="region of interest" description="Disordered" evidence="1">
    <location>
        <begin position="39"/>
        <end position="62"/>
    </location>
</feature>
<organism evidence="3 4">
    <name type="scientific">Schizopora paradoxa</name>
    <dbReference type="NCBI Taxonomy" id="27342"/>
    <lineage>
        <taxon>Eukaryota</taxon>
        <taxon>Fungi</taxon>
        <taxon>Dikarya</taxon>
        <taxon>Basidiomycota</taxon>
        <taxon>Agaricomycotina</taxon>
        <taxon>Agaricomycetes</taxon>
        <taxon>Hymenochaetales</taxon>
        <taxon>Schizoporaceae</taxon>
        <taxon>Schizopora</taxon>
    </lineage>
</organism>
<feature type="compositionally biased region" description="Basic and acidic residues" evidence="1">
    <location>
        <begin position="439"/>
        <end position="448"/>
    </location>
</feature>
<feature type="region of interest" description="Disordered" evidence="1">
    <location>
        <begin position="513"/>
        <end position="582"/>
    </location>
</feature>
<evidence type="ECO:0000259" key="2">
    <source>
        <dbReference type="PROSITE" id="PS50004"/>
    </source>
</evidence>
<feature type="compositionally biased region" description="Basic and acidic residues" evidence="1">
    <location>
        <begin position="396"/>
        <end position="414"/>
    </location>
</feature>
<dbReference type="InterPro" id="IPR000008">
    <property type="entry name" value="C2_dom"/>
</dbReference>
<feature type="region of interest" description="Disordered" evidence="1">
    <location>
        <begin position="204"/>
        <end position="225"/>
    </location>
</feature>
<dbReference type="STRING" id="27342.A0A0H2RZ19"/>
<dbReference type="PANTHER" id="PTHR47800">
    <property type="entry name" value="C2 DOMAIN-CONTAINING PROTEIN"/>
    <property type="match status" value="1"/>
</dbReference>
<sequence>MSSSSYYTVHFIFHSAQNLPVADLATFSCDPYVEATVSVPSYKEQSPREPADPPLQWRTPTAHRTRNPTWDAHWLISAVPAEGFFLEMRVRDEDQKRDDRLGKAVVRFDASMMHEGFEVKEEAYKVKKRRGSFRPWLQTYLAAAFPGQKLQKHNRVVISARIVARTTSEVGRKPYTIGPNAYTEHYSPMLGHFIHHGDKFIKSLPPDSSPSTSENGSSKQKQKQRRISASSFAAVKLQLSGPAPPEFHCHYVGYNTFIKWLYSNSGVMGHLLNHGLRKQYRTIYSYDKNTKYGVVENERVSDSPSCDCLDLPQIEGDASKPNAALARTFLSLTRFDAGARLYTYVITLDAEWRFSETGDEFAIDFLSKHMMHADGAPVVMISGEFFVRKIAEFENHDDRGGEGSKSNTENKDGEQAEEEQQNGDAERPPATTSKSKSKSTNEKHERAPTPEVDTDPSHYELIIDNNSGTYRPSVDLLPAFQEWLAAPHRLGALGRVTAMDAFDDNLKRMKEERKEEKKRLAGGKLPRRVGVRRGSSVSSVDDEISSMSSGEVEDVLAEAEKKNEAQQAENLKEHDSTNDGKS</sequence>
<accession>A0A0H2RZ19</accession>
<dbReference type="InterPro" id="IPR035892">
    <property type="entry name" value="C2_domain_sf"/>
</dbReference>
<dbReference type="GO" id="GO:0010628">
    <property type="term" value="P:positive regulation of gene expression"/>
    <property type="evidence" value="ECO:0007669"/>
    <property type="project" value="TreeGrafter"/>
</dbReference>
<dbReference type="OrthoDB" id="73919at2759"/>
<dbReference type="Proteomes" id="UP000053477">
    <property type="component" value="Unassembled WGS sequence"/>
</dbReference>